<dbReference type="SMART" id="SM00635">
    <property type="entry name" value="BID_2"/>
    <property type="match status" value="1"/>
</dbReference>
<dbReference type="GO" id="GO:0000272">
    <property type="term" value="P:polysaccharide catabolic process"/>
    <property type="evidence" value="ECO:0007669"/>
    <property type="project" value="InterPro"/>
</dbReference>
<dbReference type="Pfam" id="PF00404">
    <property type="entry name" value="Dockerin_1"/>
    <property type="match status" value="1"/>
</dbReference>
<dbReference type="Gene3D" id="2.60.40.1080">
    <property type="match status" value="1"/>
</dbReference>
<keyword evidence="2" id="KW-0732">Signal</keyword>
<name>A0A212IWA0_9FIRM</name>
<dbReference type="PANTHER" id="PTHR43308:SF5">
    <property type="entry name" value="S-LAYER PROTEIN _ PEPTIDOGLYCAN ENDO-BETA-N-ACETYLGLUCOSAMINIDASE"/>
    <property type="match status" value="1"/>
</dbReference>
<protein>
    <recommendedName>
        <fullName evidence="3">SLH domain-containing protein</fullName>
    </recommendedName>
</protein>
<dbReference type="InterPro" id="IPR002105">
    <property type="entry name" value="Dockerin_1_rpt"/>
</dbReference>
<sequence>MKMMWKRVLSAVLAFILLFSSINYALAADTPYLLVFFNVNYKLNGKAFERRYNAELPKDSGEYDSGEYISWSSGAPYTLQSLAEDSGEFPVSPAGRVPDFQFAGWTVYTGDRDDFSAFTDSGAGEILDPNVGIVADQFEDQVDWTWRKANTGYSQLPLVGRWKLSGDAAPLALAPVNGGEDAVTGVYGDGGYYTLYGVETADRSAADLAAYEVDFDAGTNEYWLRVLAGTDTVSLSIIAPEPYVYDGATAGELAGLTGQTPGAYVSVNGGPAALMTKTVLNDSTGAAPSWTRRNSADYPARSQWTVTGLALNQTAAADPYNEVTVTIIPPNGDVSKKTVYTFHIQRLGEPSLITDPGNTPSGMIMREGKIADAKKTEALNGFESTRTLTVSLFGSSAVNNGGAVYGGAYSANAWTSATEDVDLDPAAIVAYQNSAFTVPGFQVTDSVGNTVSGGDYKDTMQYQLALRLESKLTWGSDTVGEKGTVNYYDGTGLTTTAVTPYVTTSDGKISFDLKGMNVVPGIYSLEYAFQDPISGETYTSDEDSFQVNKENASCFKRTLIVLPIPGDVDMDGTVTVADSLAMEAMLAGGSAFDTALQAGDPTASLIAYRVCDVDGDGDFNQSDITAVWNGYAPTVTANLSKSDYFYLPLPGSGGSGTRSAPIDKDASKPVLTLDYLGKTPETFDLGKLNNGTDLSQPADFGTGLELGDVFWVGVRLELPSGYTAADGGALKMELAAATMSIAYDSTLVKPVALDGLNWEETLEKYNIRSGTDGVYTNYMWSNDCSIIVGSETDKTPGLSGQYTAGASKAILPLEAAAGSSNIRELRVAVRLESGSKVYRSLGGAGSDYVLLRVPFQVVSHPNRATGLQALELSLGPKELSFAGLTSGGGTSLLAAAWDNIGGDPVFGGATGNLARQLTYGRGTALNLQLGEDKTEYQLLANQTNSGKTVYGEPFSVLAGTGGMTADDMAGLPEGLSYTSTGSKAGYIEGSPKEAGAFKFYVGNKPCKIVVEKAVLELTTTAQKIYYGENLSSLTFTYNVSQIKQIDKDKGFTGTGAESELSQLTGYVRPTLSPVTELTGGSGVSAGTPVGKYYITLTGGSSANYTLRYIKSGYNVEGAFDGGYGKLEILPRPVVIKELLKDEADPIAAIMYDGVQTRFTGMLGYYQSGDFLTRAGTAAYGMTLSSFGVCDGDELVLTYQADFIKRATDTETRFVLSGAVEYRDMAISNLVLKAGVEDNDNYVLVDPKLDTPTAVNAGKVFDRPAKKVEILKGIGTSYNTGAYLYLSGMTIQITYEAESNTATNTLSYSDRSSFANSGVQVTWENSADVAVPTVGHDVMESASHEYFVLSASAHNGKYIIVWVPTRAEDGTMAYVKAAVEAPLSVSKAKLTLTLDRVGRYYGENNPAVTFSYDPSQLPEATRIALTSALGHAPTGKSSELAEQLAGYQAPTIEVRDALYNPTSSAAPTKEVNASSPVPANSYFSIIHGGGSNDFDFNYATVSSVDPRTDYGYNYFDVEPRPIVVSRVVMSTENADSKYFLYDNTSLLQLYSVTSSAGKEKVTATSSGTEKSGELVDRFIAALPSNADRTYYPAGDYRSATLKTGYSLTGSAIVNSDELSLTYQANYKADAGRTEVPYFTLTQGSERRNVDIRYIALVDKSTNKSNGNYVLVYDNATNAVDRIPKIGTANGSVKLRAIKSIEIIQNPVSTYEYGNTLSLDQMILAITFETEGDNAAYNAVQQKKFVAYVENGVMTGNSFADLGLYVGWAPFESEATGDAAALAWAEAHPAEHGSFPTVIDHAGRQLMIYGRRYDGDPTVSAMTAIQGGIKVAKRTLPLKVTPQYRYYGEPNPQYEFTFQMKDLAEPDRTKVTGHSLVGSANQLGTSADSAALRALGGYYEGPQFDTAVDKSTEVGSGYPLTLSGGGMDNYIFGYTGSAIRIFRRPIIIEKVTKDPVYTISRNNTSSEFTTSAGFDEHGAMEFTTSLPGGGSYQNNTYDEDYKSAQSKGEFAGALSLTGNAVTDWDKAAQAIGLKLIAKFPPPADRVIINSGEAAASQPITILGLELTDGAKNYVLVYKNKEVDAANRQPANNQATGRVDRRQIKEIKVTSVPKTSVYTYGDVLNISNLQVQISYEADLGETGVIDFTEVVRADSRDGVYVNYYDKTTIPQNAADWQTVTDDYRLAANGDHLTRAPDHGVYLKSDGSKKNFQQANGMYLIVSARTDDDATQDFVRPAVVPASVQTSGENPVGTYRIQVNRLPLTFTLSAEGKTYDGNTQDVGSLTLTNAYNKNGVTDVVYTVTGANYEGTSPNYTDYSDFVSHLSTNGYTFSTGSYDSSTGFNYTGDGYGDGLTFAFVEPNVNYRTTPSLDHYGALAPRKVNVTGIQLGGADAENYSIVTEVLESMLPTATRPAAPEAVIDKASRAAPDILPGLEVDINTNAVRASMGADASVYNPTAFTDDYAGELRYEYRLEGWDKDEAGTVSAQKTPADGSYQDSPFFGGEPIEISLPAGYESTKEPTAPKEGDVVKGQTYRWAEEDDLFGLDENGLPLRSALQRDWVYRAQVRLAETHNYLASEPAASVGDGSLAAAAGDAADAARAAADALVKRAEGNMQRDKNNPTIYPDPAPMVKTYPQRLAVVSTADEQGKDGKRYTVSTLESVWFTDVLEYGRKEVLNSVLENFDPVRYYRFFWDLDQSSELEFKTDAPLDLSGELTVDIREKQADGSTVEKKGVTVNPAEPVLGGHSALLYVTTQADENNVVLIRTIEISPSSITAKVGDASIQLTATYKPSYATSKKLTWASSDESVASVSADGLVTFLAPGSATVTVRAVGGASASIVVIVGETAPFQGVFDRGFTKPFLTMTPEYAFLPDRVMNRGELAIMLARLYVDNPTWTGKGSGNFPDVTGKEGYAAAAKLLGEKGIITGITGGLFAANLTATRAEMAVIITRMMGLEVKNTKGQPHAFSDAGEKDTWAYAYIDALAEAGIVKGSGGGKFNPNSILTRAEAACMLARILDGNLDLTRSDLIRPTDVPATHWGYGEILRAVNGLPLLTGTGQK</sequence>
<dbReference type="Pfam" id="PF02368">
    <property type="entry name" value="Big_2"/>
    <property type="match status" value="1"/>
</dbReference>
<organism evidence="4">
    <name type="scientific">uncultured Eubacteriales bacterium</name>
    <dbReference type="NCBI Taxonomy" id="172733"/>
    <lineage>
        <taxon>Bacteria</taxon>
        <taxon>Bacillati</taxon>
        <taxon>Bacillota</taxon>
        <taxon>Clostridia</taxon>
        <taxon>Eubacteriales</taxon>
        <taxon>environmental samples</taxon>
    </lineage>
</organism>
<dbReference type="InterPro" id="IPR001119">
    <property type="entry name" value="SLH_dom"/>
</dbReference>
<dbReference type="Gene3D" id="1.10.1330.10">
    <property type="entry name" value="Dockerin domain"/>
    <property type="match status" value="1"/>
</dbReference>
<dbReference type="InterPro" id="IPR003343">
    <property type="entry name" value="Big_2"/>
</dbReference>
<dbReference type="PANTHER" id="PTHR43308">
    <property type="entry name" value="OUTER MEMBRANE PROTEIN ALPHA-RELATED"/>
    <property type="match status" value="1"/>
</dbReference>
<dbReference type="GO" id="GO:0004553">
    <property type="term" value="F:hydrolase activity, hydrolyzing O-glycosyl compounds"/>
    <property type="evidence" value="ECO:0007669"/>
    <property type="project" value="InterPro"/>
</dbReference>
<feature type="domain" description="SLH" evidence="3">
    <location>
        <begin position="2960"/>
        <end position="3023"/>
    </location>
</feature>
<dbReference type="PROSITE" id="PS51272">
    <property type="entry name" value="SLH"/>
    <property type="match status" value="2"/>
</dbReference>
<dbReference type="Pfam" id="PF00395">
    <property type="entry name" value="SLH"/>
    <property type="match status" value="2"/>
</dbReference>
<dbReference type="InterPro" id="IPR051465">
    <property type="entry name" value="Cell_Envelope_Struct_Comp"/>
</dbReference>
<dbReference type="EMBL" id="FLUN01000001">
    <property type="protein sequence ID" value="SBV91449.1"/>
    <property type="molecule type" value="Genomic_DNA"/>
</dbReference>
<feature type="chain" id="PRO_5013188383" description="SLH domain-containing protein" evidence="2">
    <location>
        <begin position="28"/>
        <end position="3056"/>
    </location>
</feature>
<proteinExistence type="predicted"/>
<dbReference type="CDD" id="cd14256">
    <property type="entry name" value="Dockerin_I"/>
    <property type="match status" value="1"/>
</dbReference>
<dbReference type="SUPFAM" id="SSF49373">
    <property type="entry name" value="Invasin/intimin cell-adhesion fragments"/>
    <property type="match status" value="1"/>
</dbReference>
<keyword evidence="1" id="KW-0677">Repeat</keyword>
<dbReference type="InterPro" id="IPR036439">
    <property type="entry name" value="Dockerin_dom_sf"/>
</dbReference>
<reference evidence="4" key="1">
    <citation type="submission" date="2016-04" db="EMBL/GenBank/DDBJ databases">
        <authorList>
            <person name="Evans L.H."/>
            <person name="Alamgir A."/>
            <person name="Owens N."/>
            <person name="Weber N.D."/>
            <person name="Virtaneva K."/>
            <person name="Barbian K."/>
            <person name="Babar A."/>
            <person name="Rosenke K."/>
        </authorList>
    </citation>
    <scope>NUCLEOTIDE SEQUENCE</scope>
    <source>
        <strain evidence="4">86</strain>
    </source>
</reference>
<evidence type="ECO:0000256" key="2">
    <source>
        <dbReference type="SAM" id="SignalP"/>
    </source>
</evidence>
<feature type="signal peptide" evidence="2">
    <location>
        <begin position="1"/>
        <end position="27"/>
    </location>
</feature>
<evidence type="ECO:0000259" key="3">
    <source>
        <dbReference type="PROSITE" id="PS51272"/>
    </source>
</evidence>
<evidence type="ECO:0000256" key="1">
    <source>
        <dbReference type="ARBA" id="ARBA00022737"/>
    </source>
</evidence>
<gene>
    <name evidence="4" type="ORF">KL86CLO1_10122</name>
</gene>
<feature type="domain" description="SLH" evidence="3">
    <location>
        <begin position="2896"/>
        <end position="2959"/>
    </location>
</feature>
<accession>A0A212IWA0</accession>
<dbReference type="InterPro" id="IPR008964">
    <property type="entry name" value="Invasin/intimin_cell_adhesion"/>
</dbReference>
<evidence type="ECO:0000313" key="4">
    <source>
        <dbReference type="EMBL" id="SBV91449.1"/>
    </source>
</evidence>